<evidence type="ECO:0000313" key="12">
    <source>
        <dbReference type="EMBL" id="KAH8032657.1"/>
    </source>
</evidence>
<dbReference type="InterPro" id="IPR036640">
    <property type="entry name" value="ABC1_TM_sf"/>
</dbReference>
<comment type="caution">
    <text evidence="12">The sequence shown here is derived from an EMBL/GenBank/DDBJ whole genome shotgun (WGS) entry which is preliminary data.</text>
</comment>
<keyword evidence="4" id="KW-0677">Repeat</keyword>
<evidence type="ECO:0000256" key="1">
    <source>
        <dbReference type="ARBA" id="ARBA00004128"/>
    </source>
</evidence>
<dbReference type="SMART" id="SM00382">
    <property type="entry name" value="AAA"/>
    <property type="match status" value="1"/>
</dbReference>
<feature type="domain" description="ABC transporter" evidence="10">
    <location>
        <begin position="78"/>
        <end position="315"/>
    </location>
</feature>
<evidence type="ECO:0000256" key="2">
    <source>
        <dbReference type="ARBA" id="ARBA00022448"/>
    </source>
</evidence>
<dbReference type="PROSITE" id="PS50893">
    <property type="entry name" value="ABC_TRANSPORTER_2"/>
    <property type="match status" value="1"/>
</dbReference>
<evidence type="ECO:0000256" key="8">
    <source>
        <dbReference type="ARBA" id="ARBA00023136"/>
    </source>
</evidence>
<dbReference type="PROSITE" id="PS00211">
    <property type="entry name" value="ABC_TRANSPORTER_1"/>
    <property type="match status" value="1"/>
</dbReference>
<dbReference type="InterPro" id="IPR017871">
    <property type="entry name" value="ABC_transporter-like_CS"/>
</dbReference>
<name>A0A9J6EE69_RHIMP</name>
<keyword evidence="5" id="KW-0547">Nucleotide-binding</keyword>
<evidence type="ECO:0000259" key="11">
    <source>
        <dbReference type="PROSITE" id="PS50929"/>
    </source>
</evidence>
<dbReference type="SUPFAM" id="SSF90123">
    <property type="entry name" value="ABC transporter transmembrane region"/>
    <property type="match status" value="1"/>
</dbReference>
<keyword evidence="3 9" id="KW-0812">Transmembrane</keyword>
<comment type="subcellular location">
    <subcellularLocation>
        <location evidence="1">Vacuole membrane</location>
        <topology evidence="1">Multi-pass membrane protein</topology>
    </subcellularLocation>
</comment>
<dbReference type="Gene3D" id="3.40.50.300">
    <property type="entry name" value="P-loop containing nucleotide triphosphate hydrolases"/>
    <property type="match status" value="1"/>
</dbReference>
<dbReference type="Gene3D" id="1.20.1560.10">
    <property type="entry name" value="ABC transporter type 1, transmembrane domain"/>
    <property type="match status" value="1"/>
</dbReference>
<dbReference type="EMBL" id="JABSTU010000005">
    <property type="protein sequence ID" value="KAH8032657.1"/>
    <property type="molecule type" value="Genomic_DNA"/>
</dbReference>
<keyword evidence="13" id="KW-1185">Reference proteome</keyword>
<dbReference type="PANTHER" id="PTHR24223">
    <property type="entry name" value="ATP-BINDING CASSETTE SUB-FAMILY C"/>
    <property type="match status" value="1"/>
</dbReference>
<dbReference type="Pfam" id="PF00664">
    <property type="entry name" value="ABC_membrane"/>
    <property type="match status" value="1"/>
</dbReference>
<organism evidence="12 13">
    <name type="scientific">Rhipicephalus microplus</name>
    <name type="common">Cattle tick</name>
    <name type="synonym">Boophilus microplus</name>
    <dbReference type="NCBI Taxonomy" id="6941"/>
    <lineage>
        <taxon>Eukaryota</taxon>
        <taxon>Metazoa</taxon>
        <taxon>Ecdysozoa</taxon>
        <taxon>Arthropoda</taxon>
        <taxon>Chelicerata</taxon>
        <taxon>Arachnida</taxon>
        <taxon>Acari</taxon>
        <taxon>Parasitiformes</taxon>
        <taxon>Ixodida</taxon>
        <taxon>Ixodoidea</taxon>
        <taxon>Ixodidae</taxon>
        <taxon>Rhipicephalinae</taxon>
        <taxon>Rhipicephalus</taxon>
        <taxon>Boophilus</taxon>
    </lineage>
</organism>
<dbReference type="SUPFAM" id="SSF52540">
    <property type="entry name" value="P-loop containing nucleoside triphosphate hydrolases"/>
    <property type="match status" value="1"/>
</dbReference>
<dbReference type="GO" id="GO:0005774">
    <property type="term" value="C:vacuolar membrane"/>
    <property type="evidence" value="ECO:0007669"/>
    <property type="project" value="UniProtKB-SubCell"/>
</dbReference>
<reference evidence="12" key="2">
    <citation type="submission" date="2021-09" db="EMBL/GenBank/DDBJ databases">
        <authorList>
            <person name="Jia N."/>
            <person name="Wang J."/>
            <person name="Shi W."/>
            <person name="Du L."/>
            <person name="Sun Y."/>
            <person name="Zhan W."/>
            <person name="Jiang J."/>
            <person name="Wang Q."/>
            <person name="Zhang B."/>
            <person name="Ji P."/>
            <person name="Sakyi L.B."/>
            <person name="Cui X."/>
            <person name="Yuan T."/>
            <person name="Jiang B."/>
            <person name="Yang W."/>
            <person name="Lam T.T.-Y."/>
            <person name="Chang Q."/>
            <person name="Ding S."/>
            <person name="Wang X."/>
            <person name="Zhu J."/>
            <person name="Ruan X."/>
            <person name="Zhao L."/>
            <person name="Wei J."/>
            <person name="Que T."/>
            <person name="Du C."/>
            <person name="Cheng J."/>
            <person name="Dai P."/>
            <person name="Han X."/>
            <person name="Huang E."/>
            <person name="Gao Y."/>
            <person name="Liu J."/>
            <person name="Shao H."/>
            <person name="Ye R."/>
            <person name="Li L."/>
            <person name="Wei W."/>
            <person name="Wang X."/>
            <person name="Wang C."/>
            <person name="Huo Q."/>
            <person name="Li W."/>
            <person name="Guo W."/>
            <person name="Chen H."/>
            <person name="Chen S."/>
            <person name="Zhou L."/>
            <person name="Zhou L."/>
            <person name="Ni X."/>
            <person name="Tian J."/>
            <person name="Zhou Y."/>
            <person name="Sheng Y."/>
            <person name="Liu T."/>
            <person name="Pan Y."/>
            <person name="Xia L."/>
            <person name="Li J."/>
            <person name="Zhao F."/>
            <person name="Cao W."/>
        </authorList>
    </citation>
    <scope>NUCLEOTIDE SEQUENCE</scope>
    <source>
        <strain evidence="12">Rmic-2018</strain>
        <tissue evidence="12">Larvae</tissue>
    </source>
</reference>
<dbReference type="GO" id="GO:0005524">
    <property type="term" value="F:ATP binding"/>
    <property type="evidence" value="ECO:0007669"/>
    <property type="project" value="UniProtKB-KW"/>
</dbReference>
<dbReference type="AlphaFoldDB" id="A0A9J6EE69"/>
<dbReference type="InterPro" id="IPR011527">
    <property type="entry name" value="ABC1_TM_dom"/>
</dbReference>
<feature type="transmembrane region" description="Helical" evidence="9">
    <location>
        <begin position="596"/>
        <end position="615"/>
    </location>
</feature>
<dbReference type="InterPro" id="IPR003439">
    <property type="entry name" value="ABC_transporter-like_ATP-bd"/>
</dbReference>
<dbReference type="InterPro" id="IPR003593">
    <property type="entry name" value="AAA+_ATPase"/>
</dbReference>
<evidence type="ECO:0000313" key="13">
    <source>
        <dbReference type="Proteomes" id="UP000821866"/>
    </source>
</evidence>
<keyword evidence="6" id="KW-0067">ATP-binding</keyword>
<gene>
    <name evidence="12" type="ORF">HPB51_026170</name>
</gene>
<evidence type="ECO:0000256" key="9">
    <source>
        <dbReference type="SAM" id="Phobius"/>
    </source>
</evidence>
<dbReference type="PANTHER" id="PTHR24223:SF443">
    <property type="entry name" value="MULTIDRUG-RESISTANCE LIKE PROTEIN 1, ISOFORM I"/>
    <property type="match status" value="1"/>
</dbReference>
<keyword evidence="8 9" id="KW-0472">Membrane</keyword>
<sequence length="630" mass="68426">MAHCLRASRLDEADVRYGDPESECYPALPPKICNVEYLMSERRATLALKRIAEFCTAEEQDNSSRDGKISVSAKKGAVNVEKCSFSWSLPDGGTSEAQLEDVSLEVKPGSLVGVVGFVGSGKSSLLSAILGDMHVIEGRVTSTGRIAYAPQLPAIHNMTVRDNILYGNALDMDFYHRVIRSCQLTNDFNSLAAADMTEVGEKGTNLSGGQKQRISIARAVYSDSDVYLLDDPLSALDPIVASHVFRDVIGKRGLLRHKASGVEKHTPAVLTCGEQIEGNEIAGRITQEELGQSNKTGWQLLCKLIRLTRWPAIAGVFMYLAAACAFGTLQVWIKKGTDSPEATTSDPTERLSWVEILVVICLADDAEHLILAPCSAPSAPSAPLLEHSTADARACAVAPSPTLPPSVHPFLLYTPRALHSSTICAPFLLYTYATYCGLRCAPAKSEFVHVRPSPQDTTQLHISFPSGPIREAKEIRVLGLFIHHQRKADTTIAKLHTVGDQHGIENFAFAVALRAAGSVLLAMSAQRLSRSLRNDMLSHVLRSPVTFFDEQPRGRILNRFSSDIDYADSRSFLSGKQSVQYTLLTFAKIAVVGTEAPLVVGVTLVMAVVVCYGLVRPEMFLKASLGRHVP</sequence>
<dbReference type="VEuPathDB" id="VectorBase:LOC119164659"/>
<evidence type="ECO:0000256" key="6">
    <source>
        <dbReference type="ARBA" id="ARBA00022840"/>
    </source>
</evidence>
<dbReference type="Pfam" id="PF00005">
    <property type="entry name" value="ABC_tran"/>
    <property type="match status" value="1"/>
</dbReference>
<evidence type="ECO:0000259" key="10">
    <source>
        <dbReference type="PROSITE" id="PS50893"/>
    </source>
</evidence>
<evidence type="ECO:0000256" key="4">
    <source>
        <dbReference type="ARBA" id="ARBA00022737"/>
    </source>
</evidence>
<protein>
    <submittedName>
        <fullName evidence="12">Uncharacterized protein</fullName>
    </submittedName>
</protein>
<reference evidence="12" key="1">
    <citation type="journal article" date="2020" name="Cell">
        <title>Large-Scale Comparative Analyses of Tick Genomes Elucidate Their Genetic Diversity and Vector Capacities.</title>
        <authorList>
            <consortium name="Tick Genome and Microbiome Consortium (TIGMIC)"/>
            <person name="Jia N."/>
            <person name="Wang J."/>
            <person name="Shi W."/>
            <person name="Du L."/>
            <person name="Sun Y."/>
            <person name="Zhan W."/>
            <person name="Jiang J.F."/>
            <person name="Wang Q."/>
            <person name="Zhang B."/>
            <person name="Ji P."/>
            <person name="Bell-Sakyi L."/>
            <person name="Cui X.M."/>
            <person name="Yuan T.T."/>
            <person name="Jiang B.G."/>
            <person name="Yang W.F."/>
            <person name="Lam T.T."/>
            <person name="Chang Q.C."/>
            <person name="Ding S.J."/>
            <person name="Wang X.J."/>
            <person name="Zhu J.G."/>
            <person name="Ruan X.D."/>
            <person name="Zhao L."/>
            <person name="Wei J.T."/>
            <person name="Ye R.Z."/>
            <person name="Que T.C."/>
            <person name="Du C.H."/>
            <person name="Zhou Y.H."/>
            <person name="Cheng J.X."/>
            <person name="Dai P.F."/>
            <person name="Guo W.B."/>
            <person name="Han X.H."/>
            <person name="Huang E.J."/>
            <person name="Li L.F."/>
            <person name="Wei W."/>
            <person name="Gao Y.C."/>
            <person name="Liu J.Z."/>
            <person name="Shao H.Z."/>
            <person name="Wang X."/>
            <person name="Wang C.C."/>
            <person name="Yang T.C."/>
            <person name="Huo Q.B."/>
            <person name="Li W."/>
            <person name="Chen H.Y."/>
            <person name="Chen S.E."/>
            <person name="Zhou L.G."/>
            <person name="Ni X.B."/>
            <person name="Tian J.H."/>
            <person name="Sheng Y."/>
            <person name="Liu T."/>
            <person name="Pan Y.S."/>
            <person name="Xia L.Y."/>
            <person name="Li J."/>
            <person name="Zhao F."/>
            <person name="Cao W.C."/>
        </authorList>
    </citation>
    <scope>NUCLEOTIDE SEQUENCE</scope>
    <source>
        <strain evidence="12">Rmic-2018</strain>
    </source>
</reference>
<keyword evidence="7 9" id="KW-1133">Transmembrane helix</keyword>
<proteinExistence type="predicted"/>
<keyword evidence="2" id="KW-0813">Transport</keyword>
<dbReference type="GO" id="GO:0016887">
    <property type="term" value="F:ATP hydrolysis activity"/>
    <property type="evidence" value="ECO:0007669"/>
    <property type="project" value="InterPro"/>
</dbReference>
<dbReference type="PROSITE" id="PS50929">
    <property type="entry name" value="ABC_TM1F"/>
    <property type="match status" value="1"/>
</dbReference>
<feature type="domain" description="ABC transmembrane type-1" evidence="11">
    <location>
        <begin position="507"/>
        <end position="565"/>
    </location>
</feature>
<dbReference type="GO" id="GO:0140359">
    <property type="term" value="F:ABC-type transporter activity"/>
    <property type="evidence" value="ECO:0007669"/>
    <property type="project" value="InterPro"/>
</dbReference>
<dbReference type="FunFam" id="3.40.50.300:FF:000997">
    <property type="entry name" value="Multidrug resistance-associated protein 1"/>
    <property type="match status" value="1"/>
</dbReference>
<evidence type="ECO:0000256" key="7">
    <source>
        <dbReference type="ARBA" id="ARBA00022989"/>
    </source>
</evidence>
<evidence type="ECO:0000256" key="5">
    <source>
        <dbReference type="ARBA" id="ARBA00022741"/>
    </source>
</evidence>
<evidence type="ECO:0000256" key="3">
    <source>
        <dbReference type="ARBA" id="ARBA00022692"/>
    </source>
</evidence>
<dbReference type="InterPro" id="IPR050173">
    <property type="entry name" value="ABC_transporter_C-like"/>
</dbReference>
<dbReference type="Proteomes" id="UP000821866">
    <property type="component" value="Chromosome 3"/>
</dbReference>
<accession>A0A9J6EE69</accession>
<dbReference type="InterPro" id="IPR027417">
    <property type="entry name" value="P-loop_NTPase"/>
</dbReference>